<proteinExistence type="predicted"/>
<dbReference type="GO" id="GO:0046983">
    <property type="term" value="F:protein dimerization activity"/>
    <property type="evidence" value="ECO:0007669"/>
    <property type="project" value="InterPro"/>
</dbReference>
<evidence type="ECO:0000259" key="1">
    <source>
        <dbReference type="Pfam" id="PF05699"/>
    </source>
</evidence>
<dbReference type="EMBL" id="CAKOGL010000015">
    <property type="protein sequence ID" value="CAH2095688.1"/>
    <property type="molecule type" value="Genomic_DNA"/>
</dbReference>
<dbReference type="PANTHER" id="PTHR47611:SF3">
    <property type="entry name" value="HAT C-TERMINAL DIMERISATION DOMAIN-CONTAINING PROTEIN"/>
    <property type="match status" value="1"/>
</dbReference>
<accession>A0AAU9UCE3</accession>
<dbReference type="Pfam" id="PF05699">
    <property type="entry name" value="Dimer_Tnp_hAT"/>
    <property type="match status" value="1"/>
</dbReference>
<dbReference type="SUPFAM" id="SSF53098">
    <property type="entry name" value="Ribonuclease H-like"/>
    <property type="match status" value="1"/>
</dbReference>
<evidence type="ECO:0000313" key="2">
    <source>
        <dbReference type="EMBL" id="CAH2095688.1"/>
    </source>
</evidence>
<dbReference type="InterPro" id="IPR012337">
    <property type="entry name" value="RNaseH-like_sf"/>
</dbReference>
<gene>
    <name evidence="2" type="ORF">EEDITHA_LOCUS11112</name>
</gene>
<name>A0AAU9UCE3_EUPED</name>
<sequence>MINAADIAKKRAIDMASTLIGNSVNSLATEVEPHTSSQIEISTNEVSIWDDFDREVKGLQPKTTPRSKAITEIGAYLDDALSPRNAAMTPLDWWRNNRHLYPTFFKLFVKRGNFLATSVPYERIFSKAGYIVSERRTWLTSEKVRQLFFWPIFINCLKL</sequence>
<reference evidence="2" key="1">
    <citation type="submission" date="2022-03" db="EMBL/GenBank/DDBJ databases">
        <authorList>
            <person name="Tunstrom K."/>
        </authorList>
    </citation>
    <scope>NUCLEOTIDE SEQUENCE</scope>
</reference>
<keyword evidence="3" id="KW-1185">Reference proteome</keyword>
<organism evidence="2 3">
    <name type="scientific">Euphydryas editha</name>
    <name type="common">Edith's checkerspot</name>
    <dbReference type="NCBI Taxonomy" id="104508"/>
    <lineage>
        <taxon>Eukaryota</taxon>
        <taxon>Metazoa</taxon>
        <taxon>Ecdysozoa</taxon>
        <taxon>Arthropoda</taxon>
        <taxon>Hexapoda</taxon>
        <taxon>Insecta</taxon>
        <taxon>Pterygota</taxon>
        <taxon>Neoptera</taxon>
        <taxon>Endopterygota</taxon>
        <taxon>Lepidoptera</taxon>
        <taxon>Glossata</taxon>
        <taxon>Ditrysia</taxon>
        <taxon>Papilionoidea</taxon>
        <taxon>Nymphalidae</taxon>
        <taxon>Nymphalinae</taxon>
        <taxon>Euphydryas</taxon>
    </lineage>
</organism>
<feature type="domain" description="HAT C-terminal dimerisation" evidence="1">
    <location>
        <begin position="75"/>
        <end position="150"/>
    </location>
</feature>
<dbReference type="Proteomes" id="UP001153954">
    <property type="component" value="Unassembled WGS sequence"/>
</dbReference>
<dbReference type="PANTHER" id="PTHR47611">
    <property type="entry name" value="HAT DIMERISATION DOMAIN, C-TERMINAL"/>
    <property type="match status" value="1"/>
</dbReference>
<dbReference type="InterPro" id="IPR008906">
    <property type="entry name" value="HATC_C_dom"/>
</dbReference>
<protein>
    <recommendedName>
        <fullName evidence="1">HAT C-terminal dimerisation domain-containing protein</fullName>
    </recommendedName>
</protein>
<dbReference type="AlphaFoldDB" id="A0AAU9UCE3"/>
<comment type="caution">
    <text evidence="2">The sequence shown here is derived from an EMBL/GenBank/DDBJ whole genome shotgun (WGS) entry which is preliminary data.</text>
</comment>
<evidence type="ECO:0000313" key="3">
    <source>
        <dbReference type="Proteomes" id="UP001153954"/>
    </source>
</evidence>